<dbReference type="AlphaFoldDB" id="A0A453J1Z3"/>
<feature type="region of interest" description="Disordered" evidence="1">
    <location>
        <begin position="38"/>
        <end position="112"/>
    </location>
</feature>
<accession>A0A453J1Z3</accession>
<organism evidence="2 3">
    <name type="scientific">Aegilops tauschii subsp. strangulata</name>
    <name type="common">Goatgrass</name>
    <dbReference type="NCBI Taxonomy" id="200361"/>
    <lineage>
        <taxon>Eukaryota</taxon>
        <taxon>Viridiplantae</taxon>
        <taxon>Streptophyta</taxon>
        <taxon>Embryophyta</taxon>
        <taxon>Tracheophyta</taxon>
        <taxon>Spermatophyta</taxon>
        <taxon>Magnoliopsida</taxon>
        <taxon>Liliopsida</taxon>
        <taxon>Poales</taxon>
        <taxon>Poaceae</taxon>
        <taxon>BOP clade</taxon>
        <taxon>Pooideae</taxon>
        <taxon>Triticodae</taxon>
        <taxon>Triticeae</taxon>
        <taxon>Triticinae</taxon>
        <taxon>Aegilops</taxon>
    </lineage>
</organism>
<proteinExistence type="predicted"/>
<feature type="compositionally biased region" description="Polar residues" evidence="1">
    <location>
        <begin position="97"/>
        <end position="109"/>
    </location>
</feature>
<keyword evidence="3" id="KW-1185">Reference proteome</keyword>
<evidence type="ECO:0000313" key="3">
    <source>
        <dbReference type="Proteomes" id="UP000015105"/>
    </source>
</evidence>
<reference evidence="3" key="2">
    <citation type="journal article" date="2017" name="Nat. Plants">
        <title>The Aegilops tauschii genome reveals multiple impacts of transposons.</title>
        <authorList>
            <person name="Zhao G."/>
            <person name="Zou C."/>
            <person name="Li K."/>
            <person name="Wang K."/>
            <person name="Li T."/>
            <person name="Gao L."/>
            <person name="Zhang X."/>
            <person name="Wang H."/>
            <person name="Yang Z."/>
            <person name="Liu X."/>
            <person name="Jiang W."/>
            <person name="Mao L."/>
            <person name="Kong X."/>
            <person name="Jiao Y."/>
            <person name="Jia J."/>
        </authorList>
    </citation>
    <scope>NUCLEOTIDE SEQUENCE [LARGE SCALE GENOMIC DNA]</scope>
    <source>
        <strain evidence="3">cv. AL8/78</strain>
    </source>
</reference>
<feature type="compositionally biased region" description="Basic and acidic residues" evidence="1">
    <location>
        <begin position="54"/>
        <end position="65"/>
    </location>
</feature>
<evidence type="ECO:0000256" key="1">
    <source>
        <dbReference type="SAM" id="MobiDB-lite"/>
    </source>
</evidence>
<dbReference type="Proteomes" id="UP000015105">
    <property type="component" value="Chromosome 4D"/>
</dbReference>
<reference evidence="2" key="3">
    <citation type="journal article" date="2017" name="Nature">
        <title>Genome sequence of the progenitor of the wheat D genome Aegilops tauschii.</title>
        <authorList>
            <person name="Luo M.C."/>
            <person name="Gu Y.Q."/>
            <person name="Puiu D."/>
            <person name="Wang H."/>
            <person name="Twardziok S.O."/>
            <person name="Deal K.R."/>
            <person name="Huo N."/>
            <person name="Zhu T."/>
            <person name="Wang L."/>
            <person name="Wang Y."/>
            <person name="McGuire P.E."/>
            <person name="Liu S."/>
            <person name="Long H."/>
            <person name="Ramasamy R.K."/>
            <person name="Rodriguez J.C."/>
            <person name="Van S.L."/>
            <person name="Yuan L."/>
            <person name="Wang Z."/>
            <person name="Xia Z."/>
            <person name="Xiao L."/>
            <person name="Anderson O.D."/>
            <person name="Ouyang S."/>
            <person name="Liang Y."/>
            <person name="Zimin A.V."/>
            <person name="Pertea G."/>
            <person name="Qi P."/>
            <person name="Bennetzen J.L."/>
            <person name="Dai X."/>
            <person name="Dawson M.W."/>
            <person name="Muller H.G."/>
            <person name="Kugler K."/>
            <person name="Rivarola-Duarte L."/>
            <person name="Spannagl M."/>
            <person name="Mayer K.F.X."/>
            <person name="Lu F.H."/>
            <person name="Bevan M.W."/>
            <person name="Leroy P."/>
            <person name="Li P."/>
            <person name="You F.M."/>
            <person name="Sun Q."/>
            <person name="Liu Z."/>
            <person name="Lyons E."/>
            <person name="Wicker T."/>
            <person name="Salzberg S.L."/>
            <person name="Devos K.M."/>
            <person name="Dvorak J."/>
        </authorList>
    </citation>
    <scope>NUCLEOTIDE SEQUENCE [LARGE SCALE GENOMIC DNA]</scope>
    <source>
        <strain evidence="2">cv. AL8/78</strain>
    </source>
</reference>
<dbReference type="Gramene" id="AET4Gv20760200.5">
    <property type="protein sequence ID" value="AET4Gv20760200.5"/>
    <property type="gene ID" value="AET4Gv20760200"/>
</dbReference>
<dbReference type="EnsemblPlants" id="AET4Gv20760200.5">
    <property type="protein sequence ID" value="AET4Gv20760200.5"/>
    <property type="gene ID" value="AET4Gv20760200"/>
</dbReference>
<name>A0A453J1Z3_AEGTS</name>
<reference evidence="3" key="1">
    <citation type="journal article" date="2014" name="Science">
        <title>Ancient hybridizations among the ancestral genomes of bread wheat.</title>
        <authorList>
            <consortium name="International Wheat Genome Sequencing Consortium,"/>
            <person name="Marcussen T."/>
            <person name="Sandve S.R."/>
            <person name="Heier L."/>
            <person name="Spannagl M."/>
            <person name="Pfeifer M."/>
            <person name="Jakobsen K.S."/>
            <person name="Wulff B.B."/>
            <person name="Steuernagel B."/>
            <person name="Mayer K.F."/>
            <person name="Olsen O.A."/>
        </authorList>
    </citation>
    <scope>NUCLEOTIDE SEQUENCE [LARGE SCALE GENOMIC DNA]</scope>
    <source>
        <strain evidence="3">cv. AL8/78</strain>
    </source>
</reference>
<feature type="compositionally biased region" description="Polar residues" evidence="1">
    <location>
        <begin position="12"/>
        <end position="21"/>
    </location>
</feature>
<reference evidence="2" key="4">
    <citation type="submission" date="2019-03" db="UniProtKB">
        <authorList>
            <consortium name="EnsemblPlants"/>
        </authorList>
    </citation>
    <scope>IDENTIFICATION</scope>
</reference>
<sequence>MPGKKSVKKVTKMNQKAHTPNPQFCTRIRFFKYSCNLQRSQGSKQQAGHTHTHREREREREKEGARMGQSPLVRLPVAEQVQPEVATGGSNRKEQSGKPTKATNKYYKNSSKDDLVLRATLDSITRIG</sequence>
<evidence type="ECO:0000313" key="2">
    <source>
        <dbReference type="EnsemblPlants" id="AET4Gv20760200.5"/>
    </source>
</evidence>
<feature type="compositionally biased region" description="Polar residues" evidence="1">
    <location>
        <begin position="38"/>
        <end position="49"/>
    </location>
</feature>
<protein>
    <submittedName>
        <fullName evidence="2">Uncharacterized protein</fullName>
    </submittedName>
</protein>
<feature type="region of interest" description="Disordered" evidence="1">
    <location>
        <begin position="1"/>
        <end position="21"/>
    </location>
</feature>
<reference evidence="2" key="5">
    <citation type="journal article" date="2021" name="G3 (Bethesda)">
        <title>Aegilops tauschii genome assembly Aet v5.0 features greater sequence contiguity and improved annotation.</title>
        <authorList>
            <person name="Wang L."/>
            <person name="Zhu T."/>
            <person name="Rodriguez J.C."/>
            <person name="Deal K.R."/>
            <person name="Dubcovsky J."/>
            <person name="McGuire P.E."/>
            <person name="Lux T."/>
            <person name="Spannagl M."/>
            <person name="Mayer K.F.X."/>
            <person name="Baldrich P."/>
            <person name="Meyers B.C."/>
            <person name="Huo N."/>
            <person name="Gu Y.Q."/>
            <person name="Zhou H."/>
            <person name="Devos K.M."/>
            <person name="Bennetzen J.L."/>
            <person name="Unver T."/>
            <person name="Budak H."/>
            <person name="Gulick P.J."/>
            <person name="Galiba G."/>
            <person name="Kalapos B."/>
            <person name="Nelson D.R."/>
            <person name="Li P."/>
            <person name="You F.M."/>
            <person name="Luo M.C."/>
            <person name="Dvorak J."/>
        </authorList>
    </citation>
    <scope>NUCLEOTIDE SEQUENCE [LARGE SCALE GENOMIC DNA]</scope>
    <source>
        <strain evidence="2">cv. AL8/78</strain>
    </source>
</reference>
<feature type="compositionally biased region" description="Basic residues" evidence="1">
    <location>
        <begin position="1"/>
        <end position="11"/>
    </location>
</feature>